<reference evidence="2 3" key="1">
    <citation type="journal article" date="2015" name="MBio">
        <title>Genome-Resolved Metagenomic Analysis Reveals Roles for Candidate Phyla and Other Microbial Community Members in Biogeochemical Transformations in Oil Reservoirs.</title>
        <authorList>
            <person name="Hu P."/>
            <person name="Tom L."/>
            <person name="Singh A."/>
            <person name="Thomas B.C."/>
            <person name="Baker B.J."/>
            <person name="Piceno Y.M."/>
            <person name="Andersen G.L."/>
            <person name="Banfield J.F."/>
        </authorList>
    </citation>
    <scope>NUCLEOTIDE SEQUENCE [LARGE SCALE GENOMIC DNA]</scope>
    <source>
        <strain evidence="2">46_16</strain>
    </source>
</reference>
<dbReference type="PANTHER" id="PTHR43025">
    <property type="entry name" value="MONOGALACTOSYLDIACYLGLYCEROL SYNTHASE"/>
    <property type="match status" value="1"/>
</dbReference>
<dbReference type="PANTHER" id="PTHR43025:SF3">
    <property type="entry name" value="MONOGALACTOSYLDIACYLGLYCEROL SYNTHASE 1, CHLOROPLASTIC"/>
    <property type="match status" value="1"/>
</dbReference>
<evidence type="ECO:0000259" key="1">
    <source>
        <dbReference type="Pfam" id="PF04101"/>
    </source>
</evidence>
<proteinExistence type="predicted"/>
<evidence type="ECO:0000313" key="2">
    <source>
        <dbReference type="EMBL" id="KUK46202.1"/>
    </source>
</evidence>
<dbReference type="Pfam" id="PF04101">
    <property type="entry name" value="Glyco_tran_28_C"/>
    <property type="match status" value="1"/>
</dbReference>
<dbReference type="Gene3D" id="3.40.50.2000">
    <property type="entry name" value="Glycogen Phosphorylase B"/>
    <property type="match status" value="1"/>
</dbReference>
<evidence type="ECO:0000313" key="3">
    <source>
        <dbReference type="Proteomes" id="UP000064249"/>
    </source>
</evidence>
<name>A0A101FXP8_9CHLR</name>
<organism evidence="2 3">
    <name type="scientific">Anaerolinea thermophila</name>
    <dbReference type="NCBI Taxonomy" id="167964"/>
    <lineage>
        <taxon>Bacteria</taxon>
        <taxon>Bacillati</taxon>
        <taxon>Chloroflexota</taxon>
        <taxon>Anaerolineae</taxon>
        <taxon>Anaerolineales</taxon>
        <taxon>Anaerolineaceae</taxon>
        <taxon>Anaerolinea</taxon>
    </lineage>
</organism>
<dbReference type="Proteomes" id="UP000064249">
    <property type="component" value="Unassembled WGS sequence"/>
</dbReference>
<dbReference type="SUPFAM" id="SSF53756">
    <property type="entry name" value="UDP-Glycosyltransferase/glycogen phosphorylase"/>
    <property type="match status" value="1"/>
</dbReference>
<feature type="domain" description="Glycosyl transferase family 28 C-terminal" evidence="1">
    <location>
        <begin position="30"/>
        <end position="92"/>
    </location>
</feature>
<gene>
    <name evidence="2" type="ORF">XD73_0919</name>
</gene>
<comment type="caution">
    <text evidence="2">The sequence shown here is derived from an EMBL/GenBank/DDBJ whole genome shotgun (WGS) entry which is preliminary data.</text>
</comment>
<dbReference type="GO" id="GO:0016758">
    <property type="term" value="F:hexosyltransferase activity"/>
    <property type="evidence" value="ECO:0007669"/>
    <property type="project" value="InterPro"/>
</dbReference>
<dbReference type="AlphaFoldDB" id="A0A101FXP8"/>
<protein>
    <submittedName>
        <fullName evidence="2">Monogalactosyldiacylglycerol synthase family protein</fullName>
    </submittedName>
</protein>
<dbReference type="InterPro" id="IPR007235">
    <property type="entry name" value="Glyco_trans_28_C"/>
</dbReference>
<dbReference type="EMBL" id="LGFU01000056">
    <property type="protein sequence ID" value="KUK46202.1"/>
    <property type="molecule type" value="Genomic_DNA"/>
</dbReference>
<accession>A0A101FXP8</accession>
<dbReference type="InterPro" id="IPR050519">
    <property type="entry name" value="Glycosyltransf_28_UgtP"/>
</dbReference>
<sequence>MTHSEIKPPHVLFLFSDTGGDHRSAAEAISDAHLDATLVVVTGRSHKLMAQLEAENWSLPTFIYGFTHEMPNFMRTADILLTKAGPGKISEAYIRTSDDSLRLYARSGRW</sequence>